<dbReference type="PANTHER" id="PTHR11559">
    <property type="entry name" value="CARBOXYLESTERASE"/>
    <property type="match status" value="1"/>
</dbReference>
<dbReference type="InterPro" id="IPR002018">
    <property type="entry name" value="CarbesteraseB"/>
</dbReference>
<dbReference type="InterPro" id="IPR050309">
    <property type="entry name" value="Type-B_Carboxylest/Lipase"/>
</dbReference>
<sequence>KVVDLGYTTYQSDLSFVNGVTSFLGIRYAASPTGKAHNFPPPKVPGIHNATSPPRQCHHVPLMGTHGRSTTSPFRKPVLEGPQGVSPYSEDCLFLKEGYFHLFVALLSIFSFAPSVHVPSERKPKSLLPVIVYIHGGGYDAGSVTLYPMQDFVTLSNFGVVSVAIQYRLGVFDFLPGENIKQTGDLAFFFGQSPMNAHNISELSSQSDHMGQSAGAGCMLQHVVAYGGNTQPQLFRAVIANSPYLLPHCSGSNDSIVCHRDTPAATLLAAGSEISASSFLGLFTFLPVVDGAFIVERPSVTLQRGQVNGMLLLTTNEDEGALFVNPDALVHNKLTLREYTRELFPRLDRAQVEHVVRLYANTGREDTVNQASEIIGHCE</sequence>
<dbReference type="Pfam" id="PF00135">
    <property type="entry name" value="COesterase"/>
    <property type="match status" value="2"/>
</dbReference>
<dbReference type="Gene3D" id="3.40.50.1820">
    <property type="entry name" value="alpha/beta hydrolase"/>
    <property type="match status" value="2"/>
</dbReference>
<comment type="caution">
    <text evidence="2">The sequence shown here is derived from an EMBL/GenBank/DDBJ whole genome shotgun (WGS) entry which is preliminary data.</text>
</comment>
<dbReference type="AlphaFoldDB" id="A0AAD7DUX0"/>
<feature type="domain" description="Carboxylesterase type B" evidence="1">
    <location>
        <begin position="250"/>
        <end position="329"/>
    </location>
</feature>
<evidence type="ECO:0000313" key="3">
    <source>
        <dbReference type="Proteomes" id="UP001221757"/>
    </source>
</evidence>
<organism evidence="2 3">
    <name type="scientific">Mycena rosella</name>
    <name type="common">Pink bonnet</name>
    <name type="synonym">Agaricus rosellus</name>
    <dbReference type="NCBI Taxonomy" id="1033263"/>
    <lineage>
        <taxon>Eukaryota</taxon>
        <taxon>Fungi</taxon>
        <taxon>Dikarya</taxon>
        <taxon>Basidiomycota</taxon>
        <taxon>Agaricomycotina</taxon>
        <taxon>Agaricomycetes</taxon>
        <taxon>Agaricomycetidae</taxon>
        <taxon>Agaricales</taxon>
        <taxon>Marasmiineae</taxon>
        <taxon>Mycenaceae</taxon>
        <taxon>Mycena</taxon>
    </lineage>
</organism>
<dbReference type="InterPro" id="IPR029058">
    <property type="entry name" value="AB_hydrolase_fold"/>
</dbReference>
<feature type="non-terminal residue" evidence="2">
    <location>
        <position position="1"/>
    </location>
</feature>
<dbReference type="EMBL" id="JARKIE010000020">
    <property type="protein sequence ID" value="KAJ7700348.1"/>
    <property type="molecule type" value="Genomic_DNA"/>
</dbReference>
<feature type="non-terminal residue" evidence="2">
    <location>
        <position position="379"/>
    </location>
</feature>
<dbReference type="Proteomes" id="UP001221757">
    <property type="component" value="Unassembled WGS sequence"/>
</dbReference>
<evidence type="ECO:0000259" key="1">
    <source>
        <dbReference type="Pfam" id="PF00135"/>
    </source>
</evidence>
<keyword evidence="3" id="KW-1185">Reference proteome</keyword>
<keyword evidence="2" id="KW-0378">Hydrolase</keyword>
<name>A0AAD7DUX0_MYCRO</name>
<feature type="domain" description="Carboxylesterase type B" evidence="1">
    <location>
        <begin position="19"/>
        <end position="243"/>
    </location>
</feature>
<protein>
    <submittedName>
        <fullName evidence="2">Alpha/Beta hydrolase protein</fullName>
    </submittedName>
</protein>
<accession>A0AAD7DUX0</accession>
<evidence type="ECO:0000313" key="2">
    <source>
        <dbReference type="EMBL" id="KAJ7700348.1"/>
    </source>
</evidence>
<dbReference type="GO" id="GO:0016787">
    <property type="term" value="F:hydrolase activity"/>
    <property type="evidence" value="ECO:0007669"/>
    <property type="project" value="UniProtKB-KW"/>
</dbReference>
<gene>
    <name evidence="2" type="ORF">B0H17DRAFT_859683</name>
</gene>
<dbReference type="SUPFAM" id="SSF53474">
    <property type="entry name" value="alpha/beta-Hydrolases"/>
    <property type="match status" value="1"/>
</dbReference>
<reference evidence="2" key="1">
    <citation type="submission" date="2023-03" db="EMBL/GenBank/DDBJ databases">
        <title>Massive genome expansion in bonnet fungi (Mycena s.s.) driven by repeated elements and novel gene families across ecological guilds.</title>
        <authorList>
            <consortium name="Lawrence Berkeley National Laboratory"/>
            <person name="Harder C.B."/>
            <person name="Miyauchi S."/>
            <person name="Viragh M."/>
            <person name="Kuo A."/>
            <person name="Thoen E."/>
            <person name="Andreopoulos B."/>
            <person name="Lu D."/>
            <person name="Skrede I."/>
            <person name="Drula E."/>
            <person name="Henrissat B."/>
            <person name="Morin E."/>
            <person name="Kohler A."/>
            <person name="Barry K."/>
            <person name="LaButti K."/>
            <person name="Morin E."/>
            <person name="Salamov A."/>
            <person name="Lipzen A."/>
            <person name="Mereny Z."/>
            <person name="Hegedus B."/>
            <person name="Baldrian P."/>
            <person name="Stursova M."/>
            <person name="Weitz H."/>
            <person name="Taylor A."/>
            <person name="Grigoriev I.V."/>
            <person name="Nagy L.G."/>
            <person name="Martin F."/>
            <person name="Kauserud H."/>
        </authorList>
    </citation>
    <scope>NUCLEOTIDE SEQUENCE</scope>
    <source>
        <strain evidence="2">CBHHK067</strain>
    </source>
</reference>
<proteinExistence type="predicted"/>